<evidence type="ECO:0000256" key="1">
    <source>
        <dbReference type="SAM" id="Phobius"/>
    </source>
</evidence>
<keyword evidence="1" id="KW-0472">Membrane</keyword>
<accession>A0ABS9CPA0</accession>
<feature type="transmembrane region" description="Helical" evidence="1">
    <location>
        <begin position="100"/>
        <end position="121"/>
    </location>
</feature>
<dbReference type="EMBL" id="JAFBIT010000003">
    <property type="protein sequence ID" value="MCF2652959.1"/>
    <property type="molecule type" value="Genomic_DNA"/>
</dbReference>
<evidence type="ECO:0000313" key="3">
    <source>
        <dbReference type="Proteomes" id="UP001299220"/>
    </source>
</evidence>
<name>A0ABS9CPA0_9FIRM</name>
<dbReference type="Proteomes" id="UP001299220">
    <property type="component" value="Unassembled WGS sequence"/>
</dbReference>
<keyword evidence="1" id="KW-0812">Transmembrane</keyword>
<feature type="transmembrane region" description="Helical" evidence="1">
    <location>
        <begin position="38"/>
        <end position="59"/>
    </location>
</feature>
<reference evidence="2 3" key="1">
    <citation type="submission" date="2020-12" db="EMBL/GenBank/DDBJ databases">
        <title>Whole genome sequences of gut porcine anaerobes.</title>
        <authorList>
            <person name="Kubasova T."/>
            <person name="Jahodarova E."/>
            <person name="Rychlik I."/>
        </authorList>
    </citation>
    <scope>NUCLEOTIDE SEQUENCE [LARGE SCALE GENOMIC DNA]</scope>
    <source>
        <strain evidence="2 3">An867</strain>
    </source>
</reference>
<evidence type="ECO:0008006" key="4">
    <source>
        <dbReference type="Google" id="ProtNLM"/>
    </source>
</evidence>
<keyword evidence="3" id="KW-1185">Reference proteome</keyword>
<feature type="transmembrane region" description="Helical" evidence="1">
    <location>
        <begin position="6"/>
        <end position="26"/>
    </location>
</feature>
<protein>
    <recommendedName>
        <fullName evidence="4">NfeD-like C-terminal domain-containing protein</fullName>
    </recommendedName>
</protein>
<organism evidence="2 3">
    <name type="scientific">Anaeromassilibacillus senegalensis</name>
    <dbReference type="NCBI Taxonomy" id="1673717"/>
    <lineage>
        <taxon>Bacteria</taxon>
        <taxon>Bacillati</taxon>
        <taxon>Bacillota</taxon>
        <taxon>Clostridia</taxon>
        <taxon>Eubacteriales</taxon>
        <taxon>Acutalibacteraceae</taxon>
        <taxon>Anaeromassilibacillus</taxon>
    </lineage>
</organism>
<sequence>MSIITGFSMFFLSFFPLWISVLFLDIKSICEGNPNIQTEAISVLLILIVSIISLIILMLEFNPKNMQGSQEYSIITAIEEKTITADFLLSYILPLFAFDFTVWSEVVLFLVFFFVFAFLSIRHSHFSVNILLELMNYRFYSCELKNEDGISISKTVICQEILSARIGETILVRPINNEYAVKLNEEKQH</sequence>
<proteinExistence type="predicted"/>
<comment type="caution">
    <text evidence="2">The sequence shown here is derived from an EMBL/GenBank/DDBJ whole genome shotgun (WGS) entry which is preliminary data.</text>
</comment>
<keyword evidence="1" id="KW-1133">Transmembrane helix</keyword>
<gene>
    <name evidence="2" type="ORF">JQM67_10135</name>
</gene>
<evidence type="ECO:0000313" key="2">
    <source>
        <dbReference type="EMBL" id="MCF2652959.1"/>
    </source>
</evidence>